<proteinExistence type="predicted"/>
<feature type="compositionally biased region" description="Gly residues" evidence="1">
    <location>
        <begin position="499"/>
        <end position="512"/>
    </location>
</feature>
<dbReference type="Proteomes" id="UP000325763">
    <property type="component" value="Chromosome"/>
</dbReference>
<evidence type="ECO:0000313" key="2">
    <source>
        <dbReference type="EMBL" id="QEV40847.1"/>
    </source>
</evidence>
<feature type="region of interest" description="Disordered" evidence="1">
    <location>
        <begin position="328"/>
        <end position="348"/>
    </location>
</feature>
<dbReference type="AlphaFoldDB" id="A0A5P2W969"/>
<name>A0A5P2W969_9ACTN</name>
<dbReference type="KEGG" id="snq:CP978_21855"/>
<feature type="region of interest" description="Disordered" evidence="1">
    <location>
        <begin position="488"/>
        <end position="562"/>
    </location>
</feature>
<reference evidence="2 3" key="1">
    <citation type="submission" date="2017-09" db="EMBL/GenBank/DDBJ databases">
        <title>Streptomyces genome completion.</title>
        <authorList>
            <person name="Lee N."/>
            <person name="Cho B.-K."/>
        </authorList>
    </citation>
    <scope>NUCLEOTIDE SEQUENCE [LARGE SCALE GENOMIC DNA]</scope>
    <source>
        <strain evidence="2 3">ATCC 14899</strain>
    </source>
</reference>
<evidence type="ECO:0000256" key="1">
    <source>
        <dbReference type="SAM" id="MobiDB-lite"/>
    </source>
</evidence>
<dbReference type="EMBL" id="CP023747">
    <property type="protein sequence ID" value="QEV40847.1"/>
    <property type="molecule type" value="Genomic_DNA"/>
</dbReference>
<evidence type="ECO:0000313" key="3">
    <source>
        <dbReference type="Proteomes" id="UP000325763"/>
    </source>
</evidence>
<protein>
    <submittedName>
        <fullName evidence="2">TPM domain-containing protein</fullName>
    </submittedName>
</protein>
<feature type="compositionally biased region" description="Basic and acidic residues" evidence="1">
    <location>
        <begin position="488"/>
        <end position="498"/>
    </location>
</feature>
<gene>
    <name evidence="2" type="ORF">CP978_21855</name>
</gene>
<accession>A0A5P2W969</accession>
<sequence length="562" mass="57838">MVCGAVPAPAIALVAGAGQHPASPADLALPLAAAVAAVAVAVSTAVRRRLRATRRTTPGGGLPGLPTLVSLDELDRRATRSLVATDDCVRTSREELGHAERHLGHEAVQAQAAAVESAATELGLAFEARQRLDDGEGKARELLEEIVARCETAGRRLDDEAAGFDLMRAPEQTTGETLERTEARFREVAARVAEADGTLAGLRERFALSARLPVAGHDEQAKDRLIFAMTCLNRSRQAMDRAETGNAVVLLRAAEAAVDQAALFLDGIARLASDLSRATAELPAALDSAEADLAAARALLGTATVRADLRGRVAHGESVLAAVRGEPAGAAGAEDARGTGSAGARDVGGRYDPVGALRRIEQATAGLDRASHRAPEGSRALGRLQRALVVARSTVGAASDRVTTRRGAVGREARTRLAEAERLLRRAENTDAPPVPAPAEALVYACAADTLARQAGQLAERDVRVHGTPYGEGLWTGGAVLGGILLDAPHRRGDRTGHPGDGGPASYGGPGTRGRRDGGGLFRPVRPQHPPGTAPPGTGSPEADPPGTGPASRGSAGPPPGP</sequence>
<organism evidence="2 3">
    <name type="scientific">Streptomyces nodosus</name>
    <dbReference type="NCBI Taxonomy" id="40318"/>
    <lineage>
        <taxon>Bacteria</taxon>
        <taxon>Bacillati</taxon>
        <taxon>Actinomycetota</taxon>
        <taxon>Actinomycetes</taxon>
        <taxon>Kitasatosporales</taxon>
        <taxon>Streptomycetaceae</taxon>
        <taxon>Streptomyces</taxon>
    </lineage>
</organism>